<reference evidence="4" key="4">
    <citation type="journal article" date="2015" name="G3 (Bethesda)">
        <title>Genome sequences of three phytopathogenic species of the Magnaporthaceae family of fungi.</title>
        <authorList>
            <person name="Okagaki L.H."/>
            <person name="Nunes C.C."/>
            <person name="Sailsbery J."/>
            <person name="Clay B."/>
            <person name="Brown D."/>
            <person name="John T."/>
            <person name="Oh Y."/>
            <person name="Young N."/>
            <person name="Fitzgerald M."/>
            <person name="Haas B.J."/>
            <person name="Zeng Q."/>
            <person name="Young S."/>
            <person name="Adiconis X."/>
            <person name="Fan L."/>
            <person name="Levin J.Z."/>
            <person name="Mitchell T.K."/>
            <person name="Okubara P.A."/>
            <person name="Farman M.L."/>
            <person name="Kohn L.M."/>
            <person name="Birren B."/>
            <person name="Ma L.-J."/>
            <person name="Dean R.A."/>
        </authorList>
    </citation>
    <scope>NUCLEOTIDE SEQUENCE</scope>
    <source>
        <strain evidence="4">R3-111a-1</strain>
    </source>
</reference>
<reference evidence="3" key="2">
    <citation type="submission" date="2010-07" db="EMBL/GenBank/DDBJ databases">
        <authorList>
            <consortium name="The Broad Institute Genome Sequencing Platform"/>
            <consortium name="Broad Institute Genome Sequencing Center for Infectious Disease"/>
            <person name="Ma L.-J."/>
            <person name="Dead R."/>
            <person name="Young S."/>
            <person name="Zeng Q."/>
            <person name="Koehrsen M."/>
            <person name="Alvarado L."/>
            <person name="Berlin A."/>
            <person name="Chapman S.B."/>
            <person name="Chen Z."/>
            <person name="Freedman E."/>
            <person name="Gellesch M."/>
            <person name="Goldberg J."/>
            <person name="Griggs A."/>
            <person name="Gujja S."/>
            <person name="Heilman E.R."/>
            <person name="Heiman D."/>
            <person name="Hepburn T."/>
            <person name="Howarth C."/>
            <person name="Jen D."/>
            <person name="Larson L."/>
            <person name="Mehta T."/>
            <person name="Neiman D."/>
            <person name="Pearson M."/>
            <person name="Roberts A."/>
            <person name="Saif S."/>
            <person name="Shea T."/>
            <person name="Shenoy N."/>
            <person name="Sisk P."/>
            <person name="Stolte C."/>
            <person name="Sykes S."/>
            <person name="Walk T."/>
            <person name="White J."/>
            <person name="Yandava C."/>
            <person name="Haas B."/>
            <person name="Nusbaum C."/>
            <person name="Birren B."/>
        </authorList>
    </citation>
    <scope>NUCLEOTIDE SEQUENCE</scope>
    <source>
        <strain evidence="3">R3-111a-1</strain>
    </source>
</reference>
<dbReference type="RefSeq" id="XP_009223784.1">
    <property type="nucleotide sequence ID" value="XM_009225520.1"/>
</dbReference>
<evidence type="ECO:0000259" key="2">
    <source>
        <dbReference type="PROSITE" id="PS50181"/>
    </source>
</evidence>
<dbReference type="HOGENOM" id="CLU_389348_0_0_1"/>
<accession>J3P2E8</accession>
<feature type="region of interest" description="Disordered" evidence="1">
    <location>
        <begin position="416"/>
        <end position="435"/>
    </location>
</feature>
<name>J3P2E8_GAET3</name>
<sequence>MGGRIQMDAASSVAVHQRNTSMRHAAAAIASAATDDVPVPEDAWVTAHNTNVLNSPLYHIPEEVLLQITESLDTPALYCFRQSCRRGLRLVAPDVVTANAPAPWEALRRDLLCASCRDVRTGWERPLAVVNAVRRGVRCDGCSQADRRERHHPALLFSARMRAGAGRTPAEGRLCRGREGRIRLCAHVTIGWDQVEGAAKSAAKEQRRGDRRVTLRCMHKSHDFGGRVAEDELESKDGKDEWSSKKGWESRAEYQRRRLRMLREDTSRVWGHYPEVVVEPPPRGSAFGRKPDPAAREEKDAVASVLVRRMSAPFYFRTRPASVEELLRMMRRSGMHETIATCPHITFDDVVRRSFDPNVCACVGRGRVQVHHQHEEPDARCCMCHHIQTRGKESIFCDTIDPYVIPWGPDLSDDEAAATRPWHHQRPSRARHRPTRHGTSCNECLTEYWWMSNPSLSRIVRLISTTPDWGVDGPLDPRWLRLVDANCHGDGDSDHGGEGQDAEAQDPLTRNLLWCPSAGSNSGRQCAVARRGQAWGHGLERARHGVFELGNVYLNTGAIGTFLATLVYGGDRWEPAAARNRRRGGVGFLSQEMILGAV</sequence>
<proteinExistence type="predicted"/>
<dbReference type="eggNOG" id="ENOG502RMW9">
    <property type="taxonomic scope" value="Eukaryota"/>
</dbReference>
<dbReference type="EnsemblFungi" id="EJT73840">
    <property type="protein sequence ID" value="EJT73840"/>
    <property type="gene ID" value="GGTG_07695"/>
</dbReference>
<dbReference type="EMBL" id="GL385398">
    <property type="protein sequence ID" value="EJT73840.1"/>
    <property type="molecule type" value="Genomic_DNA"/>
</dbReference>
<evidence type="ECO:0000256" key="1">
    <source>
        <dbReference type="SAM" id="MobiDB-lite"/>
    </source>
</evidence>
<gene>
    <name evidence="4" type="primary">20348153</name>
    <name evidence="3" type="ORF">GGTG_07695</name>
</gene>
<organism evidence="3">
    <name type="scientific">Gaeumannomyces tritici (strain R3-111a-1)</name>
    <name type="common">Wheat and barley take-all root rot fungus</name>
    <name type="synonym">Gaeumannomyces graminis var. tritici</name>
    <dbReference type="NCBI Taxonomy" id="644352"/>
    <lineage>
        <taxon>Eukaryota</taxon>
        <taxon>Fungi</taxon>
        <taxon>Dikarya</taxon>
        <taxon>Ascomycota</taxon>
        <taxon>Pezizomycotina</taxon>
        <taxon>Sordariomycetes</taxon>
        <taxon>Sordariomycetidae</taxon>
        <taxon>Magnaporthales</taxon>
        <taxon>Magnaporthaceae</taxon>
        <taxon>Gaeumannomyces</taxon>
    </lineage>
</organism>
<dbReference type="GeneID" id="20348153"/>
<evidence type="ECO:0000313" key="5">
    <source>
        <dbReference type="Proteomes" id="UP000006039"/>
    </source>
</evidence>
<evidence type="ECO:0000313" key="3">
    <source>
        <dbReference type="EMBL" id="EJT73840.1"/>
    </source>
</evidence>
<keyword evidence="5" id="KW-1185">Reference proteome</keyword>
<reference evidence="5" key="1">
    <citation type="submission" date="2010-07" db="EMBL/GenBank/DDBJ databases">
        <title>The genome sequence of Gaeumannomyces graminis var. tritici strain R3-111a-1.</title>
        <authorList>
            <consortium name="The Broad Institute Genome Sequencing Platform"/>
            <person name="Ma L.-J."/>
            <person name="Dead R."/>
            <person name="Young S."/>
            <person name="Zeng Q."/>
            <person name="Koehrsen M."/>
            <person name="Alvarado L."/>
            <person name="Berlin A."/>
            <person name="Chapman S.B."/>
            <person name="Chen Z."/>
            <person name="Freedman E."/>
            <person name="Gellesch M."/>
            <person name="Goldberg J."/>
            <person name="Griggs A."/>
            <person name="Gujja S."/>
            <person name="Heilman E.R."/>
            <person name="Heiman D."/>
            <person name="Hepburn T."/>
            <person name="Howarth C."/>
            <person name="Jen D."/>
            <person name="Larson L."/>
            <person name="Mehta T."/>
            <person name="Neiman D."/>
            <person name="Pearson M."/>
            <person name="Roberts A."/>
            <person name="Saif S."/>
            <person name="Shea T."/>
            <person name="Shenoy N."/>
            <person name="Sisk P."/>
            <person name="Stolte C."/>
            <person name="Sykes S."/>
            <person name="Walk T."/>
            <person name="White J."/>
            <person name="Yandava C."/>
            <person name="Haas B."/>
            <person name="Nusbaum C."/>
            <person name="Birren B."/>
        </authorList>
    </citation>
    <scope>NUCLEOTIDE SEQUENCE [LARGE SCALE GENOMIC DNA]</scope>
    <source>
        <strain evidence="5">R3-111a-1</strain>
    </source>
</reference>
<reference evidence="4" key="5">
    <citation type="submission" date="2018-04" db="UniProtKB">
        <authorList>
            <consortium name="EnsemblFungi"/>
        </authorList>
    </citation>
    <scope>IDENTIFICATION</scope>
    <source>
        <strain evidence="4">R3-111a-1</strain>
    </source>
</reference>
<dbReference type="VEuPathDB" id="FungiDB:GGTG_07695"/>
<feature type="domain" description="F-box" evidence="2">
    <location>
        <begin position="54"/>
        <end position="107"/>
    </location>
</feature>
<dbReference type="AlphaFoldDB" id="J3P2E8"/>
<feature type="compositionally biased region" description="Basic residues" evidence="1">
    <location>
        <begin position="421"/>
        <end position="435"/>
    </location>
</feature>
<evidence type="ECO:0000313" key="4">
    <source>
        <dbReference type="EnsemblFungi" id="EJT73840"/>
    </source>
</evidence>
<dbReference type="OrthoDB" id="3692147at2759"/>
<reference evidence="3" key="3">
    <citation type="submission" date="2010-09" db="EMBL/GenBank/DDBJ databases">
        <title>Annotation of Gaeumannomyces graminis var. tritici R3-111a-1.</title>
        <authorList>
            <consortium name="The Broad Institute Genome Sequencing Platform"/>
            <person name="Ma L.-J."/>
            <person name="Dead R."/>
            <person name="Young S.K."/>
            <person name="Zeng Q."/>
            <person name="Gargeya S."/>
            <person name="Fitzgerald M."/>
            <person name="Haas B."/>
            <person name="Abouelleil A."/>
            <person name="Alvarado L."/>
            <person name="Arachchi H.M."/>
            <person name="Berlin A."/>
            <person name="Brown A."/>
            <person name="Chapman S.B."/>
            <person name="Chen Z."/>
            <person name="Dunbar C."/>
            <person name="Freedman E."/>
            <person name="Gearin G."/>
            <person name="Gellesch M."/>
            <person name="Goldberg J."/>
            <person name="Griggs A."/>
            <person name="Gujja S."/>
            <person name="Heiman D."/>
            <person name="Howarth C."/>
            <person name="Larson L."/>
            <person name="Lui A."/>
            <person name="MacDonald P.J.P."/>
            <person name="Mehta T."/>
            <person name="Montmayeur A."/>
            <person name="Murphy C."/>
            <person name="Neiman D."/>
            <person name="Pearson M."/>
            <person name="Priest M."/>
            <person name="Roberts A."/>
            <person name="Saif S."/>
            <person name="Shea T."/>
            <person name="Shenoy N."/>
            <person name="Sisk P."/>
            <person name="Stolte C."/>
            <person name="Sykes S."/>
            <person name="Yandava C."/>
            <person name="Wortman J."/>
            <person name="Nusbaum C."/>
            <person name="Birren B."/>
        </authorList>
    </citation>
    <scope>NUCLEOTIDE SEQUENCE</scope>
    <source>
        <strain evidence="3">R3-111a-1</strain>
    </source>
</reference>
<dbReference type="InterPro" id="IPR001810">
    <property type="entry name" value="F-box_dom"/>
</dbReference>
<dbReference type="PROSITE" id="PS50181">
    <property type="entry name" value="FBOX"/>
    <property type="match status" value="1"/>
</dbReference>
<protein>
    <recommendedName>
        <fullName evidence="2">F-box domain-containing protein</fullName>
    </recommendedName>
</protein>
<dbReference type="Proteomes" id="UP000006039">
    <property type="component" value="Unassembled WGS sequence"/>
</dbReference>